<organism evidence="1">
    <name type="scientific">uncultured Coleofasciculus sp</name>
    <dbReference type="NCBI Taxonomy" id="1267456"/>
    <lineage>
        <taxon>Bacteria</taxon>
        <taxon>Bacillati</taxon>
        <taxon>Cyanobacteriota</taxon>
        <taxon>Cyanophyceae</taxon>
        <taxon>Coleofasciculales</taxon>
        <taxon>Coleofasciculaceae</taxon>
        <taxon>Coleofasciculus</taxon>
        <taxon>environmental samples</taxon>
    </lineage>
</organism>
<dbReference type="EMBL" id="CADCTM010000923">
    <property type="protein sequence ID" value="CAA9305862.1"/>
    <property type="molecule type" value="Genomic_DNA"/>
</dbReference>
<dbReference type="InterPro" id="IPR029058">
    <property type="entry name" value="AB_hydrolase_fold"/>
</dbReference>
<gene>
    <name evidence="1" type="ORF">AVDCRST_MAG92-5496</name>
</gene>
<dbReference type="AlphaFoldDB" id="A0A6J4KI87"/>
<name>A0A6J4KI87_9CYAN</name>
<accession>A0A6J4KI87</accession>
<sequence>MAKRIGGKTTEIEASHVPFISHPREVAKLIIEAASSAVK</sequence>
<proteinExistence type="predicted"/>
<protein>
    <submittedName>
        <fullName evidence="1">Uncharacterized protein</fullName>
    </submittedName>
</protein>
<evidence type="ECO:0000313" key="1">
    <source>
        <dbReference type="EMBL" id="CAA9305862.1"/>
    </source>
</evidence>
<dbReference type="Gene3D" id="3.40.50.1820">
    <property type="entry name" value="alpha/beta hydrolase"/>
    <property type="match status" value="1"/>
</dbReference>
<reference evidence="1" key="1">
    <citation type="submission" date="2020-02" db="EMBL/GenBank/DDBJ databases">
        <authorList>
            <person name="Meier V. D."/>
        </authorList>
    </citation>
    <scope>NUCLEOTIDE SEQUENCE</scope>
    <source>
        <strain evidence="1">AVDCRST_MAG92</strain>
    </source>
</reference>